<dbReference type="PANTHER" id="PTHR35796:SF3">
    <property type="entry name" value="BHLH DOMAIN-CONTAINING PROTEIN"/>
    <property type="match status" value="1"/>
</dbReference>
<name>V9ELJ3_PHYNI</name>
<gene>
    <name evidence="3" type="ORF">F443_14425</name>
</gene>
<dbReference type="AlphaFoldDB" id="V9ELJ3"/>
<dbReference type="OrthoDB" id="62280at2759"/>
<feature type="coiled-coil region" evidence="1">
    <location>
        <begin position="137"/>
        <end position="164"/>
    </location>
</feature>
<evidence type="ECO:0000256" key="2">
    <source>
        <dbReference type="SAM" id="MobiDB-lite"/>
    </source>
</evidence>
<keyword evidence="1" id="KW-0175">Coiled coil</keyword>
<keyword evidence="4" id="KW-1185">Reference proteome</keyword>
<evidence type="ECO:0000313" key="3">
    <source>
        <dbReference type="EMBL" id="ETI40130.1"/>
    </source>
</evidence>
<dbReference type="PANTHER" id="PTHR35796">
    <property type="entry name" value="HYPOTHETICAL CYTOSOLIC PROTEIN"/>
    <property type="match status" value="1"/>
</dbReference>
<dbReference type="Proteomes" id="UP000018721">
    <property type="component" value="Unassembled WGS sequence"/>
</dbReference>
<dbReference type="EMBL" id="ANIZ01002490">
    <property type="protein sequence ID" value="ETI40130.1"/>
    <property type="molecule type" value="Genomic_DNA"/>
</dbReference>
<evidence type="ECO:0000313" key="4">
    <source>
        <dbReference type="Proteomes" id="UP000018721"/>
    </source>
</evidence>
<organism evidence="3 4">
    <name type="scientific">Phytophthora nicotianae P1569</name>
    <dbReference type="NCBI Taxonomy" id="1317065"/>
    <lineage>
        <taxon>Eukaryota</taxon>
        <taxon>Sar</taxon>
        <taxon>Stramenopiles</taxon>
        <taxon>Oomycota</taxon>
        <taxon>Peronosporomycetes</taxon>
        <taxon>Peronosporales</taxon>
        <taxon>Peronosporaceae</taxon>
        <taxon>Phytophthora</taxon>
    </lineage>
</organism>
<reference evidence="3 4" key="1">
    <citation type="submission" date="2013-11" db="EMBL/GenBank/DDBJ databases">
        <title>The Genome Sequence of Phytophthora parasitica P1569.</title>
        <authorList>
            <consortium name="The Broad Institute Genomics Platform"/>
            <person name="Russ C."/>
            <person name="Tyler B."/>
            <person name="Panabieres F."/>
            <person name="Shan W."/>
            <person name="Tripathy S."/>
            <person name="Grunwald N."/>
            <person name="Machado M."/>
            <person name="Johnson C.S."/>
            <person name="Arredondo F."/>
            <person name="Hong C."/>
            <person name="Coffey M."/>
            <person name="Young S.K."/>
            <person name="Zeng Q."/>
            <person name="Gargeya S."/>
            <person name="Fitzgerald M."/>
            <person name="Abouelleil A."/>
            <person name="Alvarado L."/>
            <person name="Chapman S.B."/>
            <person name="Gainer-Dewar J."/>
            <person name="Goldberg J."/>
            <person name="Griggs A."/>
            <person name="Gujja S."/>
            <person name="Hansen M."/>
            <person name="Howarth C."/>
            <person name="Imamovic A."/>
            <person name="Ireland A."/>
            <person name="Larimer J."/>
            <person name="McCowan C."/>
            <person name="Murphy C."/>
            <person name="Pearson M."/>
            <person name="Poon T.W."/>
            <person name="Priest M."/>
            <person name="Roberts A."/>
            <person name="Saif S."/>
            <person name="Shea T."/>
            <person name="Sykes S."/>
            <person name="Wortman J."/>
            <person name="Nusbaum C."/>
            <person name="Birren B."/>
        </authorList>
    </citation>
    <scope>NUCLEOTIDE SEQUENCE [LARGE SCALE GENOMIC DNA]</scope>
    <source>
        <strain evidence="3 4">P1569</strain>
    </source>
</reference>
<dbReference type="HOGENOM" id="CLU_027764_2_0_1"/>
<protein>
    <submittedName>
        <fullName evidence="3">Uncharacterized protein</fullName>
    </submittedName>
</protein>
<sequence>MAFLLEDDDGQTFEAALSFIDDFERQDDTPLDAPSKSYNVQPTRPQKRVLSSEEKMRRRAEINERKRLLRKAGVYGDPNRARSARTMEITFLREQFQKLQLDLQTLRHQRRQAAGNQRRETHQSIVPLIPSMWQKLANRQRQRLEEAEENNVRLKVALEHHQTLANALCSLLKSRANQLANDYSSFADMRFVKHHVVQALEFSKDNSEFHPLLHQLDTAYQVMDSIFASNGLSHMDATSGEVHIREWIKGNHRYLEFFSNNILPFESNAAKEATWAYFKGIEKHLGYGNLYDKAAKGLDDSFTVVEDLTKELYSGSARADIRIKQVIRRYVEDERDAVIRVYRAVPVEIKHKRLSRLTYHLQGYAVTKRALFSTPERELSILQLCTLVSFDQDEVEAVSDPFSVRAFTDFLVTHTAQNTRSHCEIIENALADRALANYLQ</sequence>
<comment type="caution">
    <text evidence="3">The sequence shown here is derived from an EMBL/GenBank/DDBJ whole genome shotgun (WGS) entry which is preliminary data.</text>
</comment>
<accession>V9ELJ3</accession>
<evidence type="ECO:0000256" key="1">
    <source>
        <dbReference type="SAM" id="Coils"/>
    </source>
</evidence>
<proteinExistence type="predicted"/>
<feature type="region of interest" description="Disordered" evidence="2">
    <location>
        <begin position="24"/>
        <end position="57"/>
    </location>
</feature>